<evidence type="ECO:0000256" key="2">
    <source>
        <dbReference type="PROSITE-ProRule" id="PRU00169"/>
    </source>
</evidence>
<dbReference type="Proteomes" id="UP001330434">
    <property type="component" value="Chromosome"/>
</dbReference>
<dbReference type="PANTHER" id="PTHR44591:SF3">
    <property type="entry name" value="RESPONSE REGULATORY DOMAIN-CONTAINING PROTEIN"/>
    <property type="match status" value="1"/>
</dbReference>
<dbReference type="Gene3D" id="3.40.50.2300">
    <property type="match status" value="1"/>
</dbReference>
<dbReference type="InterPro" id="IPR011006">
    <property type="entry name" value="CheY-like_superfamily"/>
</dbReference>
<keyword evidence="5" id="KW-1185">Reference proteome</keyword>
<name>A0ABZ2C6X6_9PROT</name>
<dbReference type="RefSeq" id="WP_331255479.1">
    <property type="nucleotide sequence ID" value="NZ_CP133270.1"/>
</dbReference>
<protein>
    <submittedName>
        <fullName evidence="4">Chemotaxis protein CheY</fullName>
    </submittedName>
</protein>
<keyword evidence="1 2" id="KW-0597">Phosphoprotein</keyword>
<proteinExistence type="predicted"/>
<organism evidence="4 5">
    <name type="scientific">Candidatus Bealeia paramacronuclearis</name>
    <dbReference type="NCBI Taxonomy" id="1921001"/>
    <lineage>
        <taxon>Bacteria</taxon>
        <taxon>Pseudomonadati</taxon>
        <taxon>Pseudomonadota</taxon>
        <taxon>Alphaproteobacteria</taxon>
        <taxon>Holosporales</taxon>
        <taxon>Holosporaceae</taxon>
        <taxon>Candidatus Bealeia</taxon>
    </lineage>
</organism>
<dbReference type="SUPFAM" id="SSF52172">
    <property type="entry name" value="CheY-like"/>
    <property type="match status" value="1"/>
</dbReference>
<accession>A0ABZ2C6X6</accession>
<evidence type="ECO:0000256" key="1">
    <source>
        <dbReference type="ARBA" id="ARBA00022553"/>
    </source>
</evidence>
<dbReference type="InterPro" id="IPR001789">
    <property type="entry name" value="Sig_transdc_resp-reg_receiver"/>
</dbReference>
<evidence type="ECO:0000313" key="4">
    <source>
        <dbReference type="EMBL" id="WVX66629.1"/>
    </source>
</evidence>
<feature type="domain" description="Response regulatory" evidence="3">
    <location>
        <begin position="8"/>
        <end position="125"/>
    </location>
</feature>
<feature type="modified residue" description="4-aspartylphosphate" evidence="2">
    <location>
        <position position="58"/>
    </location>
</feature>
<dbReference type="InterPro" id="IPR050595">
    <property type="entry name" value="Bact_response_regulator"/>
</dbReference>
<gene>
    <name evidence="4" type="ORF">Bealeia1_00809</name>
</gene>
<dbReference type="PANTHER" id="PTHR44591">
    <property type="entry name" value="STRESS RESPONSE REGULATOR PROTEIN 1"/>
    <property type="match status" value="1"/>
</dbReference>
<dbReference type="SMART" id="SM00448">
    <property type="entry name" value="REC"/>
    <property type="match status" value="1"/>
</dbReference>
<dbReference type="PROSITE" id="PS50110">
    <property type="entry name" value="RESPONSE_REGULATORY"/>
    <property type="match status" value="1"/>
</dbReference>
<reference evidence="4 5" key="1">
    <citation type="journal article" date="2024" name="Environ. Microbiol.">
        <title>Novel evolutionary insights on the interactions of the Holosporales (Alphaproteobacteria) with eukaryotic hosts from comparative genomics.</title>
        <authorList>
            <person name="Giovannini M."/>
            <person name="Petroni G."/>
            <person name="Castelli M."/>
        </authorList>
    </citation>
    <scope>NUCLEOTIDE SEQUENCE [LARGE SCALE GENOMIC DNA]</scope>
    <source>
        <strain evidence="4 5">US_Bl 15I1</strain>
    </source>
</reference>
<sequence>MSVDKNMPILIVDDFKMMRRVVRNLLTQLGFANLDEAADGGEALQKIKAKSYRLVVSDWNMEPMSGIELLEKVKSSPDTKNIDFIMLTAEGKTDNIIKAKQLGVNSYIVKPFTAKVLKEKLVALIGPF</sequence>
<evidence type="ECO:0000313" key="5">
    <source>
        <dbReference type="Proteomes" id="UP001330434"/>
    </source>
</evidence>
<dbReference type="Pfam" id="PF00072">
    <property type="entry name" value="Response_reg"/>
    <property type="match status" value="1"/>
</dbReference>
<evidence type="ECO:0000259" key="3">
    <source>
        <dbReference type="PROSITE" id="PS50110"/>
    </source>
</evidence>
<dbReference type="EMBL" id="CP133270">
    <property type="protein sequence ID" value="WVX66629.1"/>
    <property type="molecule type" value="Genomic_DNA"/>
</dbReference>